<evidence type="ECO:0000313" key="3">
    <source>
        <dbReference type="Proteomes" id="UP000041314"/>
    </source>
</evidence>
<feature type="region of interest" description="Disordered" evidence="1">
    <location>
        <begin position="1"/>
        <end position="32"/>
    </location>
</feature>
<name>A0A655BK77_SALET</name>
<dbReference type="AlphaFoldDB" id="A0A655BK77"/>
<evidence type="ECO:0000313" key="2">
    <source>
        <dbReference type="EMBL" id="CNT53872.1"/>
    </source>
</evidence>
<gene>
    <name evidence="2" type="ORF">ERS008198_00023</name>
</gene>
<protein>
    <submittedName>
        <fullName evidence="2">Uncharacterized protein</fullName>
    </submittedName>
</protein>
<feature type="compositionally biased region" description="Basic and acidic residues" evidence="1">
    <location>
        <begin position="112"/>
        <end position="122"/>
    </location>
</feature>
<dbReference type="EMBL" id="CQPA01000001">
    <property type="protein sequence ID" value="CNT53872.1"/>
    <property type="molecule type" value="Genomic_DNA"/>
</dbReference>
<accession>A0A655BK77</accession>
<sequence length="129" mass="14628">MERYALQQVAKGHANHQRRHKATDEHAPVPHVAPARVFNLGTVIKTDRTEEQRRQHQDHRHIETGERRSVNHRPGSKQRAARGDQPHLVTVPVRGDRVNHNSTFGVVTTEETGEHPHPHVEPIGDGETN</sequence>
<feature type="region of interest" description="Disordered" evidence="1">
    <location>
        <begin position="45"/>
        <end position="88"/>
    </location>
</feature>
<organism evidence="2 3">
    <name type="scientific">Salmonella enterica subsp. enterica serovar Bovismorbificans</name>
    <dbReference type="NCBI Taxonomy" id="58097"/>
    <lineage>
        <taxon>Bacteria</taxon>
        <taxon>Pseudomonadati</taxon>
        <taxon>Pseudomonadota</taxon>
        <taxon>Gammaproteobacteria</taxon>
        <taxon>Enterobacterales</taxon>
        <taxon>Enterobacteriaceae</taxon>
        <taxon>Salmonella</taxon>
    </lineage>
</organism>
<feature type="compositionally biased region" description="Basic and acidic residues" evidence="1">
    <location>
        <begin position="45"/>
        <end position="69"/>
    </location>
</feature>
<feature type="compositionally biased region" description="Basic residues" evidence="1">
    <location>
        <begin position="70"/>
        <end position="80"/>
    </location>
</feature>
<evidence type="ECO:0000256" key="1">
    <source>
        <dbReference type="SAM" id="MobiDB-lite"/>
    </source>
</evidence>
<dbReference type="Proteomes" id="UP000041314">
    <property type="component" value="Unassembled WGS sequence"/>
</dbReference>
<feature type="region of interest" description="Disordered" evidence="1">
    <location>
        <begin position="106"/>
        <end position="129"/>
    </location>
</feature>
<proteinExistence type="predicted"/>
<reference evidence="2 3" key="1">
    <citation type="submission" date="2015-03" db="EMBL/GenBank/DDBJ databases">
        <authorList>
            <consortium name="Pathogen Informatics"/>
        </authorList>
    </citation>
    <scope>NUCLEOTIDE SEQUENCE [LARGE SCALE GENOMIC DNA]</scope>
    <source>
        <strain evidence="2 3">A1104</strain>
    </source>
</reference>